<dbReference type="AlphaFoldDB" id="A0A078HL34"/>
<name>A0A078HL34_BRANA</name>
<sequence length="39" mass="4789">MRVSIAKMRMTRKMWMRKEGQWDSYASLFFNEDRTNGTK</sequence>
<reference evidence="1 2" key="1">
    <citation type="journal article" date="2014" name="Science">
        <title>Plant genetics. Early allopolyploid evolution in the post-Neolithic Brassica napus oilseed genome.</title>
        <authorList>
            <person name="Chalhoub B."/>
            <person name="Denoeud F."/>
            <person name="Liu S."/>
            <person name="Parkin I.A."/>
            <person name="Tang H."/>
            <person name="Wang X."/>
            <person name="Chiquet J."/>
            <person name="Belcram H."/>
            <person name="Tong C."/>
            <person name="Samans B."/>
            <person name="Correa M."/>
            <person name="Da Silva C."/>
            <person name="Just J."/>
            <person name="Falentin C."/>
            <person name="Koh C.S."/>
            <person name="Le Clainche I."/>
            <person name="Bernard M."/>
            <person name="Bento P."/>
            <person name="Noel B."/>
            <person name="Labadie K."/>
            <person name="Alberti A."/>
            <person name="Charles M."/>
            <person name="Arnaud D."/>
            <person name="Guo H."/>
            <person name="Daviaud C."/>
            <person name="Alamery S."/>
            <person name="Jabbari K."/>
            <person name="Zhao M."/>
            <person name="Edger P.P."/>
            <person name="Chelaifa H."/>
            <person name="Tack D."/>
            <person name="Lassalle G."/>
            <person name="Mestiri I."/>
            <person name="Schnel N."/>
            <person name="Le Paslier M.C."/>
            <person name="Fan G."/>
            <person name="Renault V."/>
            <person name="Bayer P.E."/>
            <person name="Golicz A.A."/>
            <person name="Manoli S."/>
            <person name="Lee T.H."/>
            <person name="Thi V.H."/>
            <person name="Chalabi S."/>
            <person name="Hu Q."/>
            <person name="Fan C."/>
            <person name="Tollenaere R."/>
            <person name="Lu Y."/>
            <person name="Battail C."/>
            <person name="Shen J."/>
            <person name="Sidebottom C.H."/>
            <person name="Wang X."/>
            <person name="Canaguier A."/>
            <person name="Chauveau A."/>
            <person name="Berard A."/>
            <person name="Deniot G."/>
            <person name="Guan M."/>
            <person name="Liu Z."/>
            <person name="Sun F."/>
            <person name="Lim Y.P."/>
            <person name="Lyons E."/>
            <person name="Town C.D."/>
            <person name="Bancroft I."/>
            <person name="Wang X."/>
            <person name="Meng J."/>
            <person name="Ma J."/>
            <person name="Pires J.C."/>
            <person name="King G.J."/>
            <person name="Brunel D."/>
            <person name="Delourme R."/>
            <person name="Renard M."/>
            <person name="Aury J.M."/>
            <person name="Adams K.L."/>
            <person name="Batley J."/>
            <person name="Snowdon R.J."/>
            <person name="Tost J."/>
            <person name="Edwards D."/>
            <person name="Zhou Y."/>
            <person name="Hua W."/>
            <person name="Sharpe A.G."/>
            <person name="Paterson A.H."/>
            <person name="Guan C."/>
            <person name="Wincker P."/>
        </authorList>
    </citation>
    <scope>NUCLEOTIDE SEQUENCE [LARGE SCALE GENOMIC DNA]</scope>
    <source>
        <strain evidence="2">cv. Darmor-bzh</strain>
    </source>
</reference>
<accession>A0A078HL34</accession>
<organism evidence="1 2">
    <name type="scientific">Brassica napus</name>
    <name type="common">Rape</name>
    <dbReference type="NCBI Taxonomy" id="3708"/>
    <lineage>
        <taxon>Eukaryota</taxon>
        <taxon>Viridiplantae</taxon>
        <taxon>Streptophyta</taxon>
        <taxon>Embryophyta</taxon>
        <taxon>Tracheophyta</taxon>
        <taxon>Spermatophyta</taxon>
        <taxon>Magnoliopsida</taxon>
        <taxon>eudicotyledons</taxon>
        <taxon>Gunneridae</taxon>
        <taxon>Pentapetalae</taxon>
        <taxon>rosids</taxon>
        <taxon>malvids</taxon>
        <taxon>Brassicales</taxon>
        <taxon>Brassicaceae</taxon>
        <taxon>Brassiceae</taxon>
        <taxon>Brassica</taxon>
    </lineage>
</organism>
<dbReference type="Proteomes" id="UP000028999">
    <property type="component" value="Unassembled WGS sequence"/>
</dbReference>
<evidence type="ECO:0000313" key="1">
    <source>
        <dbReference type="EMBL" id="CDY37563.1"/>
    </source>
</evidence>
<dbReference type="EMBL" id="LK032403">
    <property type="protein sequence ID" value="CDY37563.1"/>
    <property type="molecule type" value="Genomic_DNA"/>
</dbReference>
<evidence type="ECO:0000313" key="2">
    <source>
        <dbReference type="Proteomes" id="UP000028999"/>
    </source>
</evidence>
<gene>
    <name evidence="1" type="primary">BnaA02g20070D</name>
    <name evidence="1" type="ORF">GSBRNA2T00064187001</name>
</gene>
<dbReference type="PaxDb" id="3708-A0A078HL34"/>
<proteinExistence type="predicted"/>
<dbReference type="Gramene" id="CDY37563">
    <property type="protein sequence ID" value="CDY37563"/>
    <property type="gene ID" value="GSBRNA2T00064187001"/>
</dbReference>
<protein>
    <submittedName>
        <fullName evidence="1">BnaA02g20070D protein</fullName>
    </submittedName>
</protein>
<keyword evidence="2" id="KW-1185">Reference proteome</keyword>